<dbReference type="PIRSF" id="PIRSF016642">
    <property type="entry name" value="UCP016642"/>
    <property type="match status" value="1"/>
</dbReference>
<protein>
    <recommendedName>
        <fullName evidence="1">Biotin-protein ligase N-terminal domain-containing protein</fullName>
    </recommendedName>
</protein>
<name>A0A4S2LML9_OPIFE</name>
<dbReference type="Pfam" id="PF09825">
    <property type="entry name" value="BPL_N"/>
    <property type="match status" value="1"/>
</dbReference>
<dbReference type="InterPro" id="IPR019197">
    <property type="entry name" value="Biotin-prot_ligase_N"/>
</dbReference>
<dbReference type="STRING" id="147828.A0A4S2LML9"/>
<dbReference type="InterPro" id="IPR015834">
    <property type="entry name" value="UCP016642"/>
</dbReference>
<evidence type="ECO:0000313" key="2">
    <source>
        <dbReference type="EMBL" id="TGZ62379.1"/>
    </source>
</evidence>
<evidence type="ECO:0000259" key="1">
    <source>
        <dbReference type="Pfam" id="PF09825"/>
    </source>
</evidence>
<keyword evidence="3" id="KW-1185">Reference proteome</keyword>
<evidence type="ECO:0000313" key="3">
    <source>
        <dbReference type="Proteomes" id="UP000308267"/>
    </source>
</evidence>
<organism evidence="2 3">
    <name type="scientific">Opisthorchis felineus</name>
    <dbReference type="NCBI Taxonomy" id="147828"/>
    <lineage>
        <taxon>Eukaryota</taxon>
        <taxon>Metazoa</taxon>
        <taxon>Spiralia</taxon>
        <taxon>Lophotrochozoa</taxon>
        <taxon>Platyhelminthes</taxon>
        <taxon>Trematoda</taxon>
        <taxon>Digenea</taxon>
        <taxon>Opisthorchiida</taxon>
        <taxon>Opisthorchiata</taxon>
        <taxon>Opisthorchiidae</taxon>
        <taxon>Opisthorchis</taxon>
    </lineage>
</organism>
<dbReference type="Proteomes" id="UP000308267">
    <property type="component" value="Unassembled WGS sequence"/>
</dbReference>
<gene>
    <name evidence="2" type="ORF">CRM22_007473</name>
</gene>
<dbReference type="AlphaFoldDB" id="A0A4S2LML9"/>
<reference evidence="2 3" key="1">
    <citation type="journal article" date="2019" name="BMC Genomics">
        <title>New insights from Opisthorchis felineus genome: update on genomics of the epidemiologically important liver flukes.</title>
        <authorList>
            <person name="Ershov N.I."/>
            <person name="Mordvinov V.A."/>
            <person name="Prokhortchouk E.B."/>
            <person name="Pakharukova M.Y."/>
            <person name="Gunbin K.V."/>
            <person name="Ustyantsev K."/>
            <person name="Genaev M.A."/>
            <person name="Blinov A.G."/>
            <person name="Mazur A."/>
            <person name="Boulygina E."/>
            <person name="Tsygankova S."/>
            <person name="Khrameeva E."/>
            <person name="Chekanov N."/>
            <person name="Fan G."/>
            <person name="Xiao A."/>
            <person name="Zhang H."/>
            <person name="Xu X."/>
            <person name="Yang H."/>
            <person name="Solovyev V."/>
            <person name="Lee S.M."/>
            <person name="Liu X."/>
            <person name="Afonnikov D.A."/>
            <person name="Skryabin K.G."/>
        </authorList>
    </citation>
    <scope>NUCLEOTIDE SEQUENCE [LARGE SCALE GENOMIC DNA]</scope>
    <source>
        <strain evidence="2">AK-0245</strain>
        <tissue evidence="2">Whole organism</tissue>
    </source>
</reference>
<feature type="domain" description="Biotin-protein ligase N-terminal" evidence="1">
    <location>
        <begin position="7"/>
        <end position="247"/>
    </location>
</feature>
<proteinExistence type="predicted"/>
<dbReference type="InterPro" id="IPR029062">
    <property type="entry name" value="Class_I_gatase-like"/>
</dbReference>
<dbReference type="OrthoDB" id="10250105at2759"/>
<dbReference type="Gene3D" id="3.40.50.880">
    <property type="match status" value="1"/>
</dbReference>
<accession>A0A4S2LML9</accession>
<comment type="caution">
    <text evidence="2">The sequence shown here is derived from an EMBL/GenBank/DDBJ whole genome shotgun (WGS) entry which is preliminary data.</text>
</comment>
<dbReference type="SUPFAM" id="SSF52317">
    <property type="entry name" value="Class I glutamine amidotransferase-like"/>
    <property type="match status" value="1"/>
</dbReference>
<dbReference type="EMBL" id="SJOL01007558">
    <property type="protein sequence ID" value="TGZ62379.1"/>
    <property type="molecule type" value="Genomic_DNA"/>
</dbReference>
<sequence>MKTCLIQLYNDTGSGKLSSVQLRTTLQTLFPNASIIETDGRRLCERYLLDETTLLCFGGGYDLGFLETLGPSGCAVIREFIQKGGRYLGLCAGAYFASDQCVFDKGGPLEVCGQRFIRLFEGDAVGPYYPGFVYHSNEGCRAASVERMNEALKVPAAVSYFNGGPTFQCQRWHRSKVLYTYENSNDPAIIACRLGRGWGVLSGVHFEYDPKLLYEDDPTVHVKRVCDELWAGNECRVELLRQLLGDLLNPDSNLVSDLPCE</sequence>